<sequence length="409" mass="46153">MSSAFSMRSLLNPSHDSAPYHEDIVITTEPPKAENHESSDRKRRHERAKARYNEEMAHLHDKREELEDKLLALESTKRSKIQNHSKSPWEGFARRQAWKRQQSMMENGKLKMQLETQLSIIRDLQAVLTKQPQLLEAPSVGAGPFSVRLGRDPIQRKQMITTMLQHHLHRMDNIFTENGLLASQDSWKQLTVRYDDTAHELVFEKSLSLIFNVPIGVLCSGLHSTINRVRPHSTFSNGSSDVLEVVDATTQYKRRVYKLDGLVPDIHVNFIVHTSGTADSYVLICQSVLDDELHPLPDNVFRSHESIWCVAEPISATQSRLKKVRHIHLVPPREQDLGSVCPVGALADILINVYATNSDVFTNLLEKNVLAYCPEKPEVLVESAGPIIQLNQFKDGSSRASSTRGLGGP</sequence>
<gene>
    <name evidence="3" type="primary">Aste57867_1824</name>
    <name evidence="2" type="ORF">As57867_001822</name>
    <name evidence="3" type="ORF">ASTE57867_1824</name>
</gene>
<dbReference type="EMBL" id="VJMH01000168">
    <property type="protein sequence ID" value="KAF0718216.1"/>
    <property type="molecule type" value="Genomic_DNA"/>
</dbReference>
<reference evidence="2" key="2">
    <citation type="submission" date="2019-06" db="EMBL/GenBank/DDBJ databases">
        <title>Genomics analysis of Aphanomyces spp. identifies a new class of oomycete effector associated with host adaptation.</title>
        <authorList>
            <person name="Gaulin E."/>
        </authorList>
    </citation>
    <scope>NUCLEOTIDE SEQUENCE</scope>
    <source>
        <strain evidence="2">CBS 578.67</strain>
    </source>
</reference>
<dbReference type="EMBL" id="CAADRA010000168">
    <property type="protein sequence ID" value="VFT79032.1"/>
    <property type="molecule type" value="Genomic_DNA"/>
</dbReference>
<protein>
    <submittedName>
        <fullName evidence="3">Aste57867_1824 protein</fullName>
    </submittedName>
</protein>
<dbReference type="AlphaFoldDB" id="A0A485K8Q6"/>
<name>A0A485K8Q6_9STRA</name>
<evidence type="ECO:0000256" key="1">
    <source>
        <dbReference type="SAM" id="MobiDB-lite"/>
    </source>
</evidence>
<dbReference type="OrthoDB" id="70669at2759"/>
<feature type="region of interest" description="Disordered" evidence="1">
    <location>
        <begin position="1"/>
        <end position="49"/>
    </location>
</feature>
<evidence type="ECO:0000313" key="3">
    <source>
        <dbReference type="EMBL" id="VFT79032.1"/>
    </source>
</evidence>
<feature type="compositionally biased region" description="Basic and acidic residues" evidence="1">
    <location>
        <begin position="31"/>
        <end position="40"/>
    </location>
</feature>
<feature type="compositionally biased region" description="Polar residues" evidence="1">
    <location>
        <begin position="1"/>
        <end position="15"/>
    </location>
</feature>
<proteinExistence type="predicted"/>
<keyword evidence="4" id="KW-1185">Reference proteome</keyword>
<accession>A0A485K8Q6</accession>
<dbReference type="Proteomes" id="UP000332933">
    <property type="component" value="Unassembled WGS sequence"/>
</dbReference>
<evidence type="ECO:0000313" key="4">
    <source>
        <dbReference type="Proteomes" id="UP000332933"/>
    </source>
</evidence>
<evidence type="ECO:0000313" key="2">
    <source>
        <dbReference type="EMBL" id="KAF0718216.1"/>
    </source>
</evidence>
<organism evidence="3 4">
    <name type="scientific">Aphanomyces stellatus</name>
    <dbReference type="NCBI Taxonomy" id="120398"/>
    <lineage>
        <taxon>Eukaryota</taxon>
        <taxon>Sar</taxon>
        <taxon>Stramenopiles</taxon>
        <taxon>Oomycota</taxon>
        <taxon>Saprolegniomycetes</taxon>
        <taxon>Saprolegniales</taxon>
        <taxon>Verrucalvaceae</taxon>
        <taxon>Aphanomyces</taxon>
    </lineage>
</organism>
<reference evidence="3 4" key="1">
    <citation type="submission" date="2019-03" db="EMBL/GenBank/DDBJ databases">
        <authorList>
            <person name="Gaulin E."/>
            <person name="Dumas B."/>
        </authorList>
    </citation>
    <scope>NUCLEOTIDE SEQUENCE [LARGE SCALE GENOMIC DNA]</scope>
    <source>
        <strain evidence="3">CBS 568.67</strain>
    </source>
</reference>